<keyword evidence="2" id="KW-0808">Transferase</keyword>
<dbReference type="AlphaFoldDB" id="A0A2P6R0V8"/>
<keyword evidence="2" id="KW-0418">Kinase</keyword>
<dbReference type="EMBL" id="PDCK01000042">
    <property type="protein sequence ID" value="PRQ40009.1"/>
    <property type="molecule type" value="Genomic_DNA"/>
</dbReference>
<evidence type="ECO:0000313" key="3">
    <source>
        <dbReference type="Proteomes" id="UP000238479"/>
    </source>
</evidence>
<proteinExistence type="predicted"/>
<dbReference type="Gramene" id="PRQ40009">
    <property type="protein sequence ID" value="PRQ40009"/>
    <property type="gene ID" value="RchiOBHm_Chr4g0431441"/>
</dbReference>
<organism evidence="2 3">
    <name type="scientific">Rosa chinensis</name>
    <name type="common">China rose</name>
    <dbReference type="NCBI Taxonomy" id="74649"/>
    <lineage>
        <taxon>Eukaryota</taxon>
        <taxon>Viridiplantae</taxon>
        <taxon>Streptophyta</taxon>
        <taxon>Embryophyta</taxon>
        <taxon>Tracheophyta</taxon>
        <taxon>Spermatophyta</taxon>
        <taxon>Magnoliopsida</taxon>
        <taxon>eudicotyledons</taxon>
        <taxon>Gunneridae</taxon>
        <taxon>Pentapetalae</taxon>
        <taxon>rosids</taxon>
        <taxon>fabids</taxon>
        <taxon>Rosales</taxon>
        <taxon>Rosaceae</taxon>
        <taxon>Rosoideae</taxon>
        <taxon>Rosoideae incertae sedis</taxon>
        <taxon>Rosa</taxon>
    </lineage>
</organism>
<accession>A0A2P6R0V8</accession>
<sequence>MRHWACSSIFNDAPYAIFWTDYVATRWYRASELCGSFLSNVSFISLLRPLIYIYIYIF</sequence>
<keyword evidence="1" id="KW-0472">Membrane</keyword>
<keyword evidence="1" id="KW-1133">Transmembrane helix</keyword>
<evidence type="ECO:0000313" key="2">
    <source>
        <dbReference type="EMBL" id="PRQ40009.1"/>
    </source>
</evidence>
<reference evidence="2 3" key="1">
    <citation type="journal article" date="2018" name="Nat. Genet.">
        <title>The Rosa genome provides new insights in the design of modern roses.</title>
        <authorList>
            <person name="Bendahmane M."/>
        </authorList>
    </citation>
    <scope>NUCLEOTIDE SEQUENCE [LARGE SCALE GENOMIC DNA]</scope>
    <source>
        <strain evidence="3">cv. Old Blush</strain>
    </source>
</reference>
<dbReference type="EC" id="2.7.11.24" evidence="2"/>
<name>A0A2P6R0V8_ROSCH</name>
<gene>
    <name evidence="2" type="ORF">RchiOBHm_Chr4g0431441</name>
</gene>
<dbReference type="Proteomes" id="UP000238479">
    <property type="component" value="Chromosome 4"/>
</dbReference>
<evidence type="ECO:0000256" key="1">
    <source>
        <dbReference type="SAM" id="Phobius"/>
    </source>
</evidence>
<dbReference type="GO" id="GO:0004707">
    <property type="term" value="F:MAP kinase activity"/>
    <property type="evidence" value="ECO:0007669"/>
    <property type="project" value="UniProtKB-EC"/>
</dbReference>
<dbReference type="STRING" id="74649.A0A2P6R0V8"/>
<comment type="caution">
    <text evidence="2">The sequence shown here is derived from an EMBL/GenBank/DDBJ whole genome shotgun (WGS) entry which is preliminary data.</text>
</comment>
<protein>
    <submittedName>
        <fullName evidence="2">Putative mitogen-activated protein kinase</fullName>
        <ecNumber evidence="2">2.7.11.24</ecNumber>
    </submittedName>
</protein>
<keyword evidence="1" id="KW-0812">Transmembrane</keyword>
<keyword evidence="3" id="KW-1185">Reference proteome</keyword>
<feature type="transmembrane region" description="Helical" evidence="1">
    <location>
        <begin position="37"/>
        <end position="57"/>
    </location>
</feature>